<dbReference type="EMBL" id="JACBYR010000001">
    <property type="protein sequence ID" value="NYE81952.1"/>
    <property type="molecule type" value="Genomic_DNA"/>
</dbReference>
<evidence type="ECO:0000256" key="1">
    <source>
        <dbReference type="SAM" id="MobiDB-lite"/>
    </source>
</evidence>
<gene>
    <name evidence="3" type="ORF">FHW18_001223</name>
</gene>
<evidence type="ECO:0000256" key="2">
    <source>
        <dbReference type="SAM" id="Phobius"/>
    </source>
</evidence>
<proteinExistence type="predicted"/>
<feature type="transmembrane region" description="Helical" evidence="2">
    <location>
        <begin position="6"/>
        <end position="24"/>
    </location>
</feature>
<keyword evidence="2" id="KW-1133">Transmembrane helix</keyword>
<name>A0A7Y9IS35_9BURK</name>
<sequence length="58" mass="6527">MWLLLLEAALALALLVFIVMWTVWPKRKQLGNEMRKPPAADAADPGTKQDPTRDPRGQ</sequence>
<keyword evidence="2" id="KW-0472">Membrane</keyword>
<reference evidence="3 4" key="1">
    <citation type="submission" date="2020-07" db="EMBL/GenBank/DDBJ databases">
        <title>Genomic Encyclopedia of Type Strains, Phase IV (KMG-V): Genome sequencing to study the core and pangenomes of soil and plant-associated prokaryotes.</title>
        <authorList>
            <person name="Whitman W."/>
        </authorList>
    </citation>
    <scope>NUCLEOTIDE SEQUENCE [LARGE SCALE GENOMIC DNA]</scope>
    <source>
        <strain evidence="3 4">SAS40</strain>
    </source>
</reference>
<dbReference type="RefSeq" id="WP_179584382.1">
    <property type="nucleotide sequence ID" value="NZ_JACBYR010000001.1"/>
</dbReference>
<dbReference type="AlphaFoldDB" id="A0A7Y9IS35"/>
<organism evidence="3 4">
    <name type="scientific">Pigmentiphaga litoralis</name>
    <dbReference type="NCBI Taxonomy" id="516702"/>
    <lineage>
        <taxon>Bacteria</taxon>
        <taxon>Pseudomonadati</taxon>
        <taxon>Pseudomonadota</taxon>
        <taxon>Betaproteobacteria</taxon>
        <taxon>Burkholderiales</taxon>
        <taxon>Alcaligenaceae</taxon>
        <taxon>Pigmentiphaga</taxon>
    </lineage>
</organism>
<keyword evidence="4" id="KW-1185">Reference proteome</keyword>
<protein>
    <submittedName>
        <fullName evidence="3">Uncharacterized protein</fullName>
    </submittedName>
</protein>
<keyword evidence="2" id="KW-0812">Transmembrane</keyword>
<comment type="caution">
    <text evidence="3">The sequence shown here is derived from an EMBL/GenBank/DDBJ whole genome shotgun (WGS) entry which is preliminary data.</text>
</comment>
<evidence type="ECO:0000313" key="3">
    <source>
        <dbReference type="EMBL" id="NYE81952.1"/>
    </source>
</evidence>
<feature type="region of interest" description="Disordered" evidence="1">
    <location>
        <begin position="32"/>
        <end position="58"/>
    </location>
</feature>
<accession>A0A7Y9IS35</accession>
<dbReference type="Proteomes" id="UP000542125">
    <property type="component" value="Unassembled WGS sequence"/>
</dbReference>
<evidence type="ECO:0000313" key="4">
    <source>
        <dbReference type="Proteomes" id="UP000542125"/>
    </source>
</evidence>